<sequence length="46" mass="5349">MDEELREIETLTNELLKVLEGFLLECRAGALNKARYLAERKGSFDY</sequence>
<accession>A0A6V8NDD0</accession>
<evidence type="ECO:0000313" key="1">
    <source>
        <dbReference type="EMBL" id="GFO69139.1"/>
    </source>
</evidence>
<dbReference type="RefSeq" id="WP_183361718.1">
    <property type="nucleotide sequence ID" value="NZ_BLXZ01000005.1"/>
</dbReference>
<dbReference type="AlphaFoldDB" id="A0A6V8NDD0"/>
<protein>
    <submittedName>
        <fullName evidence="1">Uncharacterized protein</fullName>
    </submittedName>
</protein>
<organism evidence="1 2">
    <name type="scientific">Geomonas limicola</name>
    <dbReference type="NCBI Taxonomy" id="2740186"/>
    <lineage>
        <taxon>Bacteria</taxon>
        <taxon>Pseudomonadati</taxon>
        <taxon>Thermodesulfobacteriota</taxon>
        <taxon>Desulfuromonadia</taxon>
        <taxon>Geobacterales</taxon>
        <taxon>Geobacteraceae</taxon>
        <taxon>Geomonas</taxon>
    </lineage>
</organism>
<evidence type="ECO:0000313" key="2">
    <source>
        <dbReference type="Proteomes" id="UP000587586"/>
    </source>
</evidence>
<proteinExistence type="predicted"/>
<comment type="caution">
    <text evidence="1">The sequence shown here is derived from an EMBL/GenBank/DDBJ whole genome shotgun (WGS) entry which is preliminary data.</text>
</comment>
<name>A0A6V8NDD0_9BACT</name>
<keyword evidence="2" id="KW-1185">Reference proteome</keyword>
<dbReference type="Proteomes" id="UP000587586">
    <property type="component" value="Unassembled WGS sequence"/>
</dbReference>
<reference evidence="2" key="1">
    <citation type="submission" date="2020-06" db="EMBL/GenBank/DDBJ databases">
        <title>Draft genomic sequecing of Geomonas sp. Red745.</title>
        <authorList>
            <person name="Itoh H."/>
            <person name="Xu Z.X."/>
            <person name="Ushijima N."/>
            <person name="Masuda Y."/>
            <person name="Shiratori Y."/>
            <person name="Senoo K."/>
        </authorList>
    </citation>
    <scope>NUCLEOTIDE SEQUENCE [LARGE SCALE GENOMIC DNA]</scope>
    <source>
        <strain evidence="2">Red745</strain>
    </source>
</reference>
<dbReference type="EMBL" id="BLXZ01000005">
    <property type="protein sequence ID" value="GFO69139.1"/>
    <property type="molecule type" value="Genomic_DNA"/>
</dbReference>
<gene>
    <name evidence="1" type="ORF">GMLC_27180</name>
</gene>